<dbReference type="EMBL" id="JAFIRN010000009">
    <property type="protein sequence ID" value="KAG5842529.1"/>
    <property type="molecule type" value="Genomic_DNA"/>
</dbReference>
<keyword evidence="3" id="KW-1185">Reference proteome</keyword>
<organism evidence="2 3">
    <name type="scientific">Anguilla anguilla</name>
    <name type="common">European freshwater eel</name>
    <name type="synonym">Muraena anguilla</name>
    <dbReference type="NCBI Taxonomy" id="7936"/>
    <lineage>
        <taxon>Eukaryota</taxon>
        <taxon>Metazoa</taxon>
        <taxon>Chordata</taxon>
        <taxon>Craniata</taxon>
        <taxon>Vertebrata</taxon>
        <taxon>Euteleostomi</taxon>
        <taxon>Actinopterygii</taxon>
        <taxon>Neopterygii</taxon>
        <taxon>Teleostei</taxon>
        <taxon>Anguilliformes</taxon>
        <taxon>Anguillidae</taxon>
        <taxon>Anguilla</taxon>
    </lineage>
</organism>
<dbReference type="InterPro" id="IPR013783">
    <property type="entry name" value="Ig-like_fold"/>
</dbReference>
<reference evidence="2" key="1">
    <citation type="submission" date="2021-01" db="EMBL/GenBank/DDBJ databases">
        <title>A chromosome-scale assembly of European eel, Anguilla anguilla.</title>
        <authorList>
            <person name="Henkel C."/>
            <person name="Jong-Raadsen S.A."/>
            <person name="Dufour S."/>
            <person name="Weltzien F.-A."/>
            <person name="Palstra A.P."/>
            <person name="Pelster B."/>
            <person name="Spaink H.P."/>
            <person name="Van Den Thillart G.E."/>
            <person name="Jansen H."/>
            <person name="Zahm M."/>
            <person name="Klopp C."/>
            <person name="Cedric C."/>
            <person name="Louis A."/>
            <person name="Berthelot C."/>
            <person name="Parey E."/>
            <person name="Roest Crollius H."/>
            <person name="Montfort J."/>
            <person name="Robinson-Rechavi M."/>
            <person name="Bucao C."/>
            <person name="Bouchez O."/>
            <person name="Gislard M."/>
            <person name="Lluch J."/>
            <person name="Milhes M."/>
            <person name="Lampietro C."/>
            <person name="Lopez Roques C."/>
            <person name="Donnadieu C."/>
            <person name="Braasch I."/>
            <person name="Desvignes T."/>
            <person name="Postlethwait J."/>
            <person name="Bobe J."/>
            <person name="Guiguen Y."/>
            <person name="Dirks R."/>
        </authorList>
    </citation>
    <scope>NUCLEOTIDE SEQUENCE</scope>
    <source>
        <strain evidence="2">Tag_6206</strain>
        <tissue evidence="2">Liver</tissue>
    </source>
</reference>
<evidence type="ECO:0008006" key="4">
    <source>
        <dbReference type="Google" id="ProtNLM"/>
    </source>
</evidence>
<evidence type="ECO:0000256" key="1">
    <source>
        <dbReference type="SAM" id="SignalP"/>
    </source>
</evidence>
<evidence type="ECO:0000313" key="2">
    <source>
        <dbReference type="EMBL" id="KAG5842529.1"/>
    </source>
</evidence>
<feature type="signal peptide" evidence="1">
    <location>
        <begin position="1"/>
        <end position="21"/>
    </location>
</feature>
<accession>A0A9D3M682</accession>
<dbReference type="InterPro" id="IPR036179">
    <property type="entry name" value="Ig-like_dom_sf"/>
</dbReference>
<sequence>MMMSNFLLLVMLGLLVQESMADVVLTQDPAARSVQLGNTVSTSCTISQSVYNGNYLSWYLQKPGQALNF</sequence>
<proteinExistence type="predicted"/>
<dbReference type="Proteomes" id="UP001044222">
    <property type="component" value="Chromosome 9"/>
</dbReference>
<keyword evidence="1" id="KW-0732">Signal</keyword>
<name>A0A9D3M682_ANGAN</name>
<dbReference type="PANTHER" id="PTHR23267">
    <property type="entry name" value="IMMUNOGLOBULIN LIGHT CHAIN"/>
    <property type="match status" value="1"/>
</dbReference>
<dbReference type="InterPro" id="IPR050150">
    <property type="entry name" value="IgV_Light_Chain"/>
</dbReference>
<dbReference type="Gene3D" id="2.60.40.10">
    <property type="entry name" value="Immunoglobulins"/>
    <property type="match status" value="1"/>
</dbReference>
<dbReference type="SUPFAM" id="SSF48726">
    <property type="entry name" value="Immunoglobulin"/>
    <property type="match status" value="1"/>
</dbReference>
<dbReference type="AlphaFoldDB" id="A0A9D3M682"/>
<evidence type="ECO:0000313" key="3">
    <source>
        <dbReference type="Proteomes" id="UP001044222"/>
    </source>
</evidence>
<protein>
    <recommendedName>
        <fullName evidence="4">Ig-like domain-containing protein</fullName>
    </recommendedName>
</protein>
<feature type="chain" id="PRO_5038359895" description="Ig-like domain-containing protein" evidence="1">
    <location>
        <begin position="22"/>
        <end position="69"/>
    </location>
</feature>
<comment type="caution">
    <text evidence="2">The sequence shown here is derived from an EMBL/GenBank/DDBJ whole genome shotgun (WGS) entry which is preliminary data.</text>
</comment>
<gene>
    <name evidence="2" type="ORF">ANANG_G00178590</name>
</gene>